<evidence type="ECO:0000256" key="2">
    <source>
        <dbReference type="ARBA" id="ARBA00022448"/>
    </source>
</evidence>
<evidence type="ECO:0000256" key="3">
    <source>
        <dbReference type="ARBA" id="ARBA00022475"/>
    </source>
</evidence>
<dbReference type="OrthoDB" id="61122at2"/>
<keyword evidence="6 7" id="KW-0472">Membrane</keyword>
<evidence type="ECO:0000256" key="6">
    <source>
        <dbReference type="ARBA" id="ARBA00023136"/>
    </source>
</evidence>
<reference evidence="10" key="1">
    <citation type="submission" date="2016-12" db="EMBL/GenBank/DDBJ databases">
        <authorList>
            <person name="Meng X."/>
        </authorList>
    </citation>
    <scope>NUCLEOTIDE SEQUENCE [LARGE SCALE GENOMIC DNA]</scope>
    <source>
        <strain evidence="10">DSM 20732</strain>
    </source>
</reference>
<dbReference type="Proteomes" id="UP000185612">
    <property type="component" value="Unassembled WGS sequence"/>
</dbReference>
<keyword evidence="2 7" id="KW-0813">Transport</keyword>
<feature type="domain" description="ABC transmembrane type-1" evidence="8">
    <location>
        <begin position="71"/>
        <end position="260"/>
    </location>
</feature>
<evidence type="ECO:0000256" key="4">
    <source>
        <dbReference type="ARBA" id="ARBA00022692"/>
    </source>
</evidence>
<protein>
    <submittedName>
        <fullName evidence="9">Sugar ABC transporter permease</fullName>
    </submittedName>
</protein>
<evidence type="ECO:0000256" key="1">
    <source>
        <dbReference type="ARBA" id="ARBA00004651"/>
    </source>
</evidence>
<dbReference type="EMBL" id="MQVS01000002">
    <property type="protein sequence ID" value="OKL52373.1"/>
    <property type="molecule type" value="Genomic_DNA"/>
</dbReference>
<comment type="subcellular location">
    <subcellularLocation>
        <location evidence="1 7">Cell membrane</location>
        <topology evidence="1 7">Multi-pass membrane protein</topology>
    </subcellularLocation>
</comment>
<dbReference type="InterPro" id="IPR035906">
    <property type="entry name" value="MetI-like_sf"/>
</dbReference>
<feature type="transmembrane region" description="Helical" evidence="7">
    <location>
        <begin position="139"/>
        <end position="156"/>
    </location>
</feature>
<evidence type="ECO:0000313" key="9">
    <source>
        <dbReference type="EMBL" id="OKL52373.1"/>
    </source>
</evidence>
<dbReference type="CDD" id="cd06261">
    <property type="entry name" value="TM_PBP2"/>
    <property type="match status" value="1"/>
</dbReference>
<name>A0A1Q5PXN1_9ACTO</name>
<dbReference type="SUPFAM" id="SSF161098">
    <property type="entry name" value="MetI-like"/>
    <property type="match status" value="1"/>
</dbReference>
<feature type="transmembrane region" description="Helical" evidence="7">
    <location>
        <begin position="75"/>
        <end position="96"/>
    </location>
</feature>
<dbReference type="PANTHER" id="PTHR43744">
    <property type="entry name" value="ABC TRANSPORTER PERMEASE PROTEIN MG189-RELATED-RELATED"/>
    <property type="match status" value="1"/>
</dbReference>
<dbReference type="FunCoup" id="A0A1Q5PXN1">
    <property type="interactions" value="22"/>
</dbReference>
<keyword evidence="3" id="KW-1003">Cell membrane</keyword>
<dbReference type="PANTHER" id="PTHR43744:SF12">
    <property type="entry name" value="ABC TRANSPORTER PERMEASE PROTEIN MG189-RELATED"/>
    <property type="match status" value="1"/>
</dbReference>
<evidence type="ECO:0000313" key="10">
    <source>
        <dbReference type="Proteomes" id="UP000185612"/>
    </source>
</evidence>
<feature type="transmembrane region" description="Helical" evidence="7">
    <location>
        <begin position="239"/>
        <end position="260"/>
    </location>
</feature>
<evidence type="ECO:0000256" key="5">
    <source>
        <dbReference type="ARBA" id="ARBA00022989"/>
    </source>
</evidence>
<feature type="transmembrane region" description="Helical" evidence="7">
    <location>
        <begin position="108"/>
        <end position="127"/>
    </location>
</feature>
<keyword evidence="10" id="KW-1185">Reference proteome</keyword>
<organism evidence="9 10">
    <name type="scientific">Buchananella hordeovulneris</name>
    <dbReference type="NCBI Taxonomy" id="52770"/>
    <lineage>
        <taxon>Bacteria</taxon>
        <taxon>Bacillati</taxon>
        <taxon>Actinomycetota</taxon>
        <taxon>Actinomycetes</taxon>
        <taxon>Actinomycetales</taxon>
        <taxon>Actinomycetaceae</taxon>
        <taxon>Buchananella</taxon>
    </lineage>
</organism>
<comment type="similarity">
    <text evidence="7">Belongs to the binding-protein-dependent transport system permease family.</text>
</comment>
<dbReference type="Gene3D" id="1.10.3720.10">
    <property type="entry name" value="MetI-like"/>
    <property type="match status" value="1"/>
</dbReference>
<feature type="transmembrane region" description="Helical" evidence="7">
    <location>
        <begin position="12"/>
        <end position="32"/>
    </location>
</feature>
<dbReference type="PROSITE" id="PS50928">
    <property type="entry name" value="ABC_TM1"/>
    <property type="match status" value="1"/>
</dbReference>
<comment type="caution">
    <text evidence="9">The sequence shown here is derived from an EMBL/GenBank/DDBJ whole genome shotgun (WGS) entry which is preliminary data.</text>
</comment>
<feature type="transmembrane region" description="Helical" evidence="7">
    <location>
        <begin position="189"/>
        <end position="206"/>
    </location>
</feature>
<dbReference type="AlphaFoldDB" id="A0A1Q5PXN1"/>
<dbReference type="Pfam" id="PF00528">
    <property type="entry name" value="BPD_transp_1"/>
    <property type="match status" value="1"/>
</dbReference>
<keyword evidence="4 7" id="KW-0812">Transmembrane</keyword>
<keyword evidence="5 7" id="KW-1133">Transmembrane helix</keyword>
<dbReference type="STRING" id="52770.BSZ40_02525"/>
<sequence>MRLVRLTKSLVLHALLGAIGVLTVFPFAWMLVSSFKSNSEINAAAQSFWPKSWTLDNYVSVQEKLEFFRLFANSIFLSVVITAIVIYTSLLGGFVFAKYQFRGRGAAFAIILSTMMITWAVVIIPRYTLFESAGLRGSYASIIIPAAISGFGIFMMRQSMTAVPDEILEAARIDGASEPYIFHRIVAPMCRNAISALAIFQFLWVWEDYLWPYLMITSQEKQVLAVGLTTFNGQYGTDYGGLFAATTISVVPVLVVYVVFQRRFVAGAASAAVKG</sequence>
<evidence type="ECO:0000256" key="7">
    <source>
        <dbReference type="RuleBase" id="RU363032"/>
    </source>
</evidence>
<gene>
    <name evidence="9" type="ORF">BSZ40_02525</name>
</gene>
<dbReference type="InterPro" id="IPR000515">
    <property type="entry name" value="MetI-like"/>
</dbReference>
<evidence type="ECO:0000259" key="8">
    <source>
        <dbReference type="PROSITE" id="PS50928"/>
    </source>
</evidence>
<dbReference type="GO" id="GO:0055085">
    <property type="term" value="P:transmembrane transport"/>
    <property type="evidence" value="ECO:0007669"/>
    <property type="project" value="InterPro"/>
</dbReference>
<dbReference type="GO" id="GO:0005886">
    <property type="term" value="C:plasma membrane"/>
    <property type="evidence" value="ECO:0007669"/>
    <property type="project" value="UniProtKB-SubCell"/>
</dbReference>
<accession>A0A1Q5PXN1</accession>
<proteinExistence type="inferred from homology"/>